<dbReference type="AlphaFoldDB" id="A0A9X7S4Z3"/>
<feature type="transmembrane region" description="Helical" evidence="5">
    <location>
        <begin position="49"/>
        <end position="71"/>
    </location>
</feature>
<evidence type="ECO:0000313" key="8">
    <source>
        <dbReference type="Proteomes" id="UP000347383"/>
    </source>
</evidence>
<reference evidence="7 8" key="1">
    <citation type="submission" date="2018-10" db="EMBL/GenBank/DDBJ databases">
        <title>Comparative Genomics Analysis of the Streptococcus dysgalactiae subspecies dysgalactiae.</title>
        <authorList>
            <person name="Koh T.H."/>
            <person name="Abdul Rahman N."/>
            <person name="Sessions O.M."/>
        </authorList>
    </citation>
    <scope>NUCLEOTIDE SEQUENCE [LARGE SCALE GENOMIC DNA]</scope>
    <source>
        <strain evidence="7 8">DB60705-15</strain>
    </source>
</reference>
<feature type="transmembrane region" description="Helical" evidence="5">
    <location>
        <begin position="206"/>
        <end position="233"/>
    </location>
</feature>
<dbReference type="GO" id="GO:0140359">
    <property type="term" value="F:ABC-type transporter activity"/>
    <property type="evidence" value="ECO:0007669"/>
    <property type="project" value="InterPro"/>
</dbReference>
<feature type="transmembrane region" description="Helical" evidence="5">
    <location>
        <begin position="12"/>
        <end position="37"/>
    </location>
</feature>
<dbReference type="PANTHER" id="PTHR43229:SF2">
    <property type="entry name" value="NODULATION PROTEIN J"/>
    <property type="match status" value="1"/>
</dbReference>
<keyword evidence="3 5" id="KW-1133">Transmembrane helix</keyword>
<feature type="transmembrane region" description="Helical" evidence="5">
    <location>
        <begin position="91"/>
        <end position="117"/>
    </location>
</feature>
<sequence>MKTFKALLRTEYLLTIRSLSSLVLSIGMPVFFFLFYSSFVSDSQTILKLMMFNMTAFSSIGFALFTLPFALQEDRRSNRLKSIRYSSVPLWQYYVAKVIRIIGYYLLSCGIVFVIGYFMRNIGMTVGDWLITVALLVFGAVAFISLGLLLSQIKSSEVLSALANILYIGLAIIGGLWMPVSSFPKWLQAISYWTPTYHFGNLFEHYLIHGTISLTSVFYLIGFWMLCLFVTYFMTKFLEVH</sequence>
<accession>A0A9X7S4Z3</accession>
<dbReference type="EMBL" id="CP033165">
    <property type="protein sequence ID" value="QGH02453.1"/>
    <property type="molecule type" value="Genomic_DNA"/>
</dbReference>
<dbReference type="InterPro" id="IPR000412">
    <property type="entry name" value="ABC_2_transport"/>
</dbReference>
<organism evidence="7 8">
    <name type="scientific">Streptococcus dysgalactiae subsp. dysgalactiae</name>
    <dbReference type="NCBI Taxonomy" id="99822"/>
    <lineage>
        <taxon>Bacteria</taxon>
        <taxon>Bacillati</taxon>
        <taxon>Bacillota</taxon>
        <taxon>Bacilli</taxon>
        <taxon>Lactobacillales</taxon>
        <taxon>Streptococcaceae</taxon>
        <taxon>Streptococcus</taxon>
    </lineage>
</organism>
<gene>
    <name evidence="7" type="ORF">EA457_07795</name>
</gene>
<dbReference type="GO" id="GO:0043190">
    <property type="term" value="C:ATP-binding cassette (ABC) transporter complex"/>
    <property type="evidence" value="ECO:0007669"/>
    <property type="project" value="InterPro"/>
</dbReference>
<evidence type="ECO:0000256" key="2">
    <source>
        <dbReference type="ARBA" id="ARBA00022692"/>
    </source>
</evidence>
<evidence type="ECO:0000256" key="3">
    <source>
        <dbReference type="ARBA" id="ARBA00022989"/>
    </source>
</evidence>
<dbReference type="PANTHER" id="PTHR43229">
    <property type="entry name" value="NODULATION PROTEIN J"/>
    <property type="match status" value="1"/>
</dbReference>
<evidence type="ECO:0000256" key="1">
    <source>
        <dbReference type="ARBA" id="ARBA00004141"/>
    </source>
</evidence>
<name>A0A9X7S4Z3_STRDY</name>
<dbReference type="InterPro" id="IPR051784">
    <property type="entry name" value="Nod_factor_ABC_transporter"/>
</dbReference>
<protein>
    <submittedName>
        <fullName evidence="7">ABC transporter permease</fullName>
    </submittedName>
</protein>
<evidence type="ECO:0000313" key="7">
    <source>
        <dbReference type="EMBL" id="QGH02453.1"/>
    </source>
</evidence>
<comment type="subcellular location">
    <subcellularLocation>
        <location evidence="1">Membrane</location>
        <topology evidence="1">Multi-pass membrane protein</topology>
    </subcellularLocation>
</comment>
<dbReference type="Pfam" id="PF01061">
    <property type="entry name" value="ABC2_membrane"/>
    <property type="match status" value="1"/>
</dbReference>
<dbReference type="PIRSF" id="PIRSF006648">
    <property type="entry name" value="DrrB"/>
    <property type="match status" value="1"/>
</dbReference>
<evidence type="ECO:0000256" key="5">
    <source>
        <dbReference type="SAM" id="Phobius"/>
    </source>
</evidence>
<proteinExistence type="predicted"/>
<evidence type="ECO:0000259" key="6">
    <source>
        <dbReference type="Pfam" id="PF01061"/>
    </source>
</evidence>
<dbReference type="InterPro" id="IPR013525">
    <property type="entry name" value="ABC2_TM"/>
</dbReference>
<dbReference type="Proteomes" id="UP000347383">
    <property type="component" value="Chromosome"/>
</dbReference>
<dbReference type="RefSeq" id="WP_154412557.1">
    <property type="nucleotide sequence ID" value="NZ_CP033165.1"/>
</dbReference>
<keyword evidence="2 5" id="KW-0812">Transmembrane</keyword>
<feature type="transmembrane region" description="Helical" evidence="5">
    <location>
        <begin position="129"/>
        <end position="151"/>
    </location>
</feature>
<feature type="domain" description="ABC-2 type transporter transmembrane" evidence="6">
    <location>
        <begin position="4"/>
        <end position="203"/>
    </location>
</feature>
<keyword evidence="4 5" id="KW-0472">Membrane</keyword>
<feature type="transmembrane region" description="Helical" evidence="5">
    <location>
        <begin position="158"/>
        <end position="178"/>
    </location>
</feature>
<evidence type="ECO:0000256" key="4">
    <source>
        <dbReference type="ARBA" id="ARBA00023136"/>
    </source>
</evidence>